<dbReference type="EMBL" id="UGYN01000002">
    <property type="protein sequence ID" value="SUI46701.1"/>
    <property type="molecule type" value="Genomic_DNA"/>
</dbReference>
<name>A0A379YL68_9GAMM</name>
<gene>
    <name evidence="1" type="ORF">NCTC11544_00662</name>
</gene>
<evidence type="ECO:0000313" key="2">
    <source>
        <dbReference type="Proteomes" id="UP000255529"/>
    </source>
</evidence>
<dbReference type="AlphaFoldDB" id="A0A379YL68"/>
<dbReference type="RefSeq" id="WP_115182911.1">
    <property type="nucleotide sequence ID" value="NZ_CAMKIC010000020.1"/>
</dbReference>
<accession>A0A379YL68</accession>
<evidence type="ECO:0000313" key="1">
    <source>
        <dbReference type="EMBL" id="SUI46701.1"/>
    </source>
</evidence>
<dbReference type="Proteomes" id="UP000255529">
    <property type="component" value="Unassembled WGS sequence"/>
</dbReference>
<reference evidence="1 2" key="1">
    <citation type="submission" date="2018-06" db="EMBL/GenBank/DDBJ databases">
        <authorList>
            <consortium name="Pathogen Informatics"/>
            <person name="Doyle S."/>
        </authorList>
    </citation>
    <scope>NUCLEOTIDE SEQUENCE [LARGE SCALE GENOMIC DNA]</scope>
    <source>
        <strain evidence="1 2">NCTC11544</strain>
    </source>
</reference>
<organism evidence="1 2">
    <name type="scientific">Serratia quinivorans</name>
    <dbReference type="NCBI Taxonomy" id="137545"/>
    <lineage>
        <taxon>Bacteria</taxon>
        <taxon>Pseudomonadati</taxon>
        <taxon>Pseudomonadota</taxon>
        <taxon>Gammaproteobacteria</taxon>
        <taxon>Enterobacterales</taxon>
        <taxon>Yersiniaceae</taxon>
        <taxon>Serratia</taxon>
    </lineage>
</organism>
<sequence length="165" mass="19137">MKRKLFFLIYVVLLVLTAIAYVYYIDYKNKRQLQDSISCYSQIQYDYVSDKKTVVIQAGIFFFLSNGHGVISYSGTLTDQDDVYTLRRDAEVNYKVKNDNSFFIVTKKLSIAPFDTLPTALAKKYLYGYLREEKGWTNMSIQRNGENGYLISTNPLPQLLCHFAK</sequence>
<protein>
    <submittedName>
        <fullName evidence="1">Uncharacterized protein</fullName>
    </submittedName>
</protein>
<proteinExistence type="predicted"/>